<keyword evidence="5" id="KW-0132">Cell division</keyword>
<evidence type="ECO:0000256" key="11">
    <source>
        <dbReference type="ARBA" id="ARBA00022853"/>
    </source>
</evidence>
<keyword evidence="7" id="KW-0677">Repeat</keyword>
<dbReference type="PANTHER" id="PTHR15189:SF7">
    <property type="entry name" value="BRISC AND BRCA1-A COMPLEX MEMBER 2"/>
    <property type="match status" value="1"/>
</dbReference>
<evidence type="ECO:0000256" key="1">
    <source>
        <dbReference type="ARBA" id="ARBA00004123"/>
    </source>
</evidence>
<keyword evidence="6" id="KW-0053">Apoptosis</keyword>
<dbReference type="GO" id="GO:0006325">
    <property type="term" value="P:chromatin organization"/>
    <property type="evidence" value="ECO:0007669"/>
    <property type="project" value="UniProtKB-KW"/>
</dbReference>
<evidence type="ECO:0000313" key="18">
    <source>
        <dbReference type="EMBL" id="RZC66692.1"/>
    </source>
</evidence>
<keyword evidence="12" id="KW-0234">DNA repair</keyword>
<dbReference type="AlphaFoldDB" id="A0A4Y7K2W7"/>
<comment type="subcellular location">
    <subcellularLocation>
        <location evidence="2">Cytoplasm</location>
    </subcellularLocation>
    <subcellularLocation>
        <location evidence="1">Nucleus</location>
    </subcellularLocation>
</comment>
<organism evidence="18 19">
    <name type="scientific">Papaver somniferum</name>
    <name type="common">Opium poppy</name>
    <dbReference type="NCBI Taxonomy" id="3469"/>
    <lineage>
        <taxon>Eukaryota</taxon>
        <taxon>Viridiplantae</taxon>
        <taxon>Streptophyta</taxon>
        <taxon>Embryophyta</taxon>
        <taxon>Tracheophyta</taxon>
        <taxon>Spermatophyta</taxon>
        <taxon>Magnoliopsida</taxon>
        <taxon>Ranunculales</taxon>
        <taxon>Papaveraceae</taxon>
        <taxon>Papaveroideae</taxon>
        <taxon>Papaver</taxon>
    </lineage>
</organism>
<evidence type="ECO:0000256" key="6">
    <source>
        <dbReference type="ARBA" id="ARBA00022703"/>
    </source>
</evidence>
<evidence type="ECO:0000256" key="4">
    <source>
        <dbReference type="ARBA" id="ARBA00022490"/>
    </source>
</evidence>
<name>A0A4Y7K2W7_PAPSO</name>
<evidence type="ECO:0000256" key="2">
    <source>
        <dbReference type="ARBA" id="ARBA00004496"/>
    </source>
</evidence>
<evidence type="ECO:0000256" key="5">
    <source>
        <dbReference type="ARBA" id="ARBA00022618"/>
    </source>
</evidence>
<keyword evidence="13" id="KW-0539">Nucleus</keyword>
<dbReference type="GO" id="GO:0070552">
    <property type="term" value="C:BRISC complex"/>
    <property type="evidence" value="ECO:0007669"/>
    <property type="project" value="InterPro"/>
</dbReference>
<keyword evidence="10" id="KW-0833">Ubl conjugation pathway</keyword>
<accession>A0A4Y7K2W7</accession>
<dbReference type="GO" id="GO:0005737">
    <property type="term" value="C:cytoplasm"/>
    <property type="evidence" value="ECO:0007669"/>
    <property type="project" value="UniProtKB-SubCell"/>
</dbReference>
<evidence type="ECO:0000256" key="9">
    <source>
        <dbReference type="ARBA" id="ARBA00022776"/>
    </source>
</evidence>
<keyword evidence="11" id="KW-0156">Chromatin regulator</keyword>
<sequence length="134" mass="15129">MVVVSNGGTLPPLIAAQPNYLISHSPFSVKVDRIWSGCKNPSVYSSHTTLPRFKCQLSQLYLILLIFYILRDIYVLYQRKRIAELDDKILKFEISTILSREIVDAVASVSARRRFIEALAPICGGSPIEQIQYA</sequence>
<evidence type="ECO:0000256" key="13">
    <source>
        <dbReference type="ARBA" id="ARBA00023242"/>
    </source>
</evidence>
<evidence type="ECO:0000313" key="19">
    <source>
        <dbReference type="Proteomes" id="UP000316621"/>
    </source>
</evidence>
<proteinExistence type="inferred from homology"/>
<evidence type="ECO:0000256" key="10">
    <source>
        <dbReference type="ARBA" id="ARBA00022786"/>
    </source>
</evidence>
<evidence type="ECO:0000256" key="15">
    <source>
        <dbReference type="ARBA" id="ARBA00025766"/>
    </source>
</evidence>
<evidence type="ECO:0000256" key="14">
    <source>
        <dbReference type="ARBA" id="ARBA00023306"/>
    </source>
</evidence>
<evidence type="ECO:0000256" key="16">
    <source>
        <dbReference type="ARBA" id="ARBA00032491"/>
    </source>
</evidence>
<keyword evidence="14" id="KW-0131">Cell cycle</keyword>
<evidence type="ECO:0000256" key="7">
    <source>
        <dbReference type="ARBA" id="ARBA00022737"/>
    </source>
</evidence>
<dbReference type="GO" id="GO:0051301">
    <property type="term" value="P:cell division"/>
    <property type="evidence" value="ECO:0007669"/>
    <property type="project" value="UniProtKB-KW"/>
</dbReference>
<protein>
    <recommendedName>
        <fullName evidence="3">BRISC and BRCA1-A complex member 2</fullName>
    </recommendedName>
    <alternativeName>
        <fullName evidence="16">BRCA1-A complex subunit BRE</fullName>
    </alternativeName>
    <alternativeName>
        <fullName evidence="17">BRCA1/BRCA2-containing complex subunit 45</fullName>
    </alternativeName>
</protein>
<keyword evidence="9" id="KW-0498">Mitosis</keyword>
<keyword evidence="19" id="KW-1185">Reference proteome</keyword>
<evidence type="ECO:0000256" key="3">
    <source>
        <dbReference type="ARBA" id="ARBA00019438"/>
    </source>
</evidence>
<dbReference type="Gramene" id="RZC66692">
    <property type="protein sequence ID" value="RZC66692"/>
    <property type="gene ID" value="C5167_010378"/>
</dbReference>
<dbReference type="EMBL" id="CM010720">
    <property type="protein sequence ID" value="RZC66692.1"/>
    <property type="molecule type" value="Genomic_DNA"/>
</dbReference>
<dbReference type="InterPro" id="IPR010358">
    <property type="entry name" value="BRE"/>
</dbReference>
<gene>
    <name evidence="18" type="ORF">C5167_010378</name>
</gene>
<evidence type="ECO:0000256" key="17">
    <source>
        <dbReference type="ARBA" id="ARBA00032630"/>
    </source>
</evidence>
<keyword evidence="4" id="KW-0963">Cytoplasm</keyword>
<dbReference type="Proteomes" id="UP000316621">
    <property type="component" value="Chromosome 6"/>
</dbReference>
<evidence type="ECO:0000256" key="12">
    <source>
        <dbReference type="ARBA" id="ARBA00023204"/>
    </source>
</evidence>
<keyword evidence="8" id="KW-0227">DNA damage</keyword>
<dbReference type="STRING" id="3469.A0A4Y7K2W7"/>
<dbReference type="PANTHER" id="PTHR15189">
    <property type="entry name" value="BRISC AND BRCA1-A COMPLEX MEMBER 2"/>
    <property type="match status" value="1"/>
</dbReference>
<comment type="similarity">
    <text evidence="15">Belongs to the BABAM2 family.</text>
</comment>
<dbReference type="GO" id="GO:0006302">
    <property type="term" value="P:double-strand break repair"/>
    <property type="evidence" value="ECO:0007669"/>
    <property type="project" value="TreeGrafter"/>
</dbReference>
<reference evidence="18 19" key="1">
    <citation type="journal article" date="2018" name="Science">
        <title>The opium poppy genome and morphinan production.</title>
        <authorList>
            <person name="Guo L."/>
            <person name="Winzer T."/>
            <person name="Yang X."/>
            <person name="Li Y."/>
            <person name="Ning Z."/>
            <person name="He Z."/>
            <person name="Teodor R."/>
            <person name="Lu Y."/>
            <person name="Bowser T.A."/>
            <person name="Graham I.A."/>
            <person name="Ye K."/>
        </authorList>
    </citation>
    <scope>NUCLEOTIDE SEQUENCE [LARGE SCALE GENOMIC DNA]</scope>
    <source>
        <strain evidence="19">cv. HN1</strain>
        <tissue evidence="18">Leaves</tissue>
    </source>
</reference>
<evidence type="ECO:0000256" key="8">
    <source>
        <dbReference type="ARBA" id="ARBA00022763"/>
    </source>
</evidence>